<proteinExistence type="predicted"/>
<protein>
    <recommendedName>
        <fullName evidence="4">Protein phosphatase ImpM</fullName>
    </recommendedName>
</protein>
<keyword evidence="3" id="KW-1185">Reference proteome</keyword>
<dbReference type="Gene3D" id="3.40.1730.10">
    <property type="entry name" value="pa0076 domain"/>
    <property type="match status" value="1"/>
</dbReference>
<dbReference type="OrthoDB" id="9801841at2"/>
<dbReference type="STRING" id="1851544.ODI_03409"/>
<evidence type="ECO:0000313" key="3">
    <source>
        <dbReference type="Proteomes" id="UP000078558"/>
    </source>
</evidence>
<sequence>MTAAQSLLFRTAYFGKLPSRGDFVKNAAHPQLMDSLDSWVAGAMEVLGQDPHWKPFYDEAQPLQFAFLGSRSKLAIAGTLHPSQDQSGRRFPFLAATSLEVAQPLPFIARSPVAFSRLWSRMDTATAALLVTSEPGPGLAALNELEGEVRPAADDGFDAFVDLQTVERVEAMLRGAGHNVRMHDIVLALGILLAPVMSSGSSRLGKGLALPLPDDPLYANLVSAYWMTLIAPFLGRADFEIALFSGRIAGVPRLIVGFDGASPVTLASILAAPRFLAERHIVLDEAPWVNDHIQASHGLAKLSSYLHQPRLSLRTALDTFSEVFTGA</sequence>
<dbReference type="Pfam" id="PF09867">
    <property type="entry name" value="TagF_N"/>
    <property type="match status" value="1"/>
</dbReference>
<dbReference type="InterPro" id="IPR038225">
    <property type="entry name" value="TagF_sf"/>
</dbReference>
<dbReference type="KEGG" id="odi:ODI_R0787"/>
<dbReference type="EMBL" id="FLRC01000013">
    <property type="protein sequence ID" value="SBT25073.1"/>
    <property type="molecule type" value="Genomic_DNA"/>
</dbReference>
<dbReference type="Proteomes" id="UP000078558">
    <property type="component" value="Chromosome I"/>
</dbReference>
<dbReference type="RefSeq" id="WP_067752340.1">
    <property type="nucleotide sequence ID" value="NZ_LT907988.1"/>
</dbReference>
<accession>A0A1C3K0N0</accession>
<organism evidence="1 3">
    <name type="scientific">Orrella dioscoreae</name>
    <dbReference type="NCBI Taxonomy" id="1851544"/>
    <lineage>
        <taxon>Bacteria</taxon>
        <taxon>Pseudomonadati</taxon>
        <taxon>Pseudomonadota</taxon>
        <taxon>Betaproteobacteria</taxon>
        <taxon>Burkholderiales</taxon>
        <taxon>Alcaligenaceae</taxon>
        <taxon>Orrella</taxon>
    </lineage>
</organism>
<dbReference type="EMBL" id="LT907988">
    <property type="protein sequence ID" value="SOE47349.1"/>
    <property type="molecule type" value="Genomic_DNA"/>
</dbReference>
<name>A0A1C3K0N0_9BURK</name>
<reference evidence="2 3" key="2">
    <citation type="submission" date="2017-08" db="EMBL/GenBank/DDBJ databases">
        <authorList>
            <person name="de Groot N.N."/>
        </authorList>
    </citation>
    <scope>NUCLEOTIDE SEQUENCE [LARGE SCALE GENOMIC DNA]</scope>
    <source>
        <strain evidence="2">Orrdi1</strain>
    </source>
</reference>
<dbReference type="NCBIfam" id="TIGR03373">
    <property type="entry name" value="VI_minor_4"/>
    <property type="match status" value="1"/>
</dbReference>
<dbReference type="InterPro" id="IPR017748">
    <property type="entry name" value="TagF"/>
</dbReference>
<reference evidence="1 3" key="1">
    <citation type="submission" date="2016-06" db="EMBL/GenBank/DDBJ databases">
        <authorList>
            <person name="Kjaerup R.B."/>
            <person name="Dalgaard T.S."/>
            <person name="Juul-Madsen H.R."/>
        </authorList>
    </citation>
    <scope>NUCLEOTIDE SEQUENCE [LARGE SCALE GENOMIC DNA]</scope>
    <source>
        <strain evidence="1">Orrdi1</strain>
    </source>
</reference>
<dbReference type="AlphaFoldDB" id="A0A1C3K0N0"/>
<evidence type="ECO:0000313" key="2">
    <source>
        <dbReference type="EMBL" id="SOE47349.1"/>
    </source>
</evidence>
<evidence type="ECO:0008006" key="4">
    <source>
        <dbReference type="Google" id="ProtNLM"/>
    </source>
</evidence>
<gene>
    <name evidence="1" type="ORF">ODI_03409</name>
    <name evidence="2" type="ORF">ODI_R0787</name>
</gene>
<evidence type="ECO:0000313" key="1">
    <source>
        <dbReference type="EMBL" id="SBT25073.1"/>
    </source>
</evidence>